<dbReference type="PANTHER" id="PTHR13285">
    <property type="entry name" value="ACYLTRANSFERASE"/>
    <property type="match status" value="1"/>
</dbReference>
<reference evidence="11 12" key="1">
    <citation type="submission" date="2018-07" db="EMBL/GenBank/DDBJ databases">
        <title>Chitinophaga K2CV101002-2 sp. nov., isolated from a monsoon evergreen broad-leaved forest soil.</title>
        <authorList>
            <person name="Lv Y."/>
        </authorList>
    </citation>
    <scope>NUCLEOTIDE SEQUENCE [LARGE SCALE GENOMIC DNA]</scope>
    <source>
        <strain evidence="11 12">GDMCC 1.1288</strain>
    </source>
</reference>
<comment type="caution">
    <text evidence="11">The sequence shown here is derived from an EMBL/GenBank/DDBJ whole genome shotgun (WGS) entry which is preliminary data.</text>
</comment>
<evidence type="ECO:0000256" key="1">
    <source>
        <dbReference type="ARBA" id="ARBA00004651"/>
    </source>
</evidence>
<evidence type="ECO:0000256" key="9">
    <source>
        <dbReference type="PIRNR" id="PIRNR016636"/>
    </source>
</evidence>
<proteinExistence type="inferred from homology"/>
<dbReference type="PIRSF" id="PIRSF500217">
    <property type="entry name" value="AlgI"/>
    <property type="match status" value="1"/>
</dbReference>
<dbReference type="EMBL" id="QPMM01000003">
    <property type="protein sequence ID" value="RFS23828.1"/>
    <property type="molecule type" value="Genomic_DNA"/>
</dbReference>
<dbReference type="Proteomes" id="UP000260644">
    <property type="component" value="Unassembled WGS sequence"/>
</dbReference>
<dbReference type="Pfam" id="PF03062">
    <property type="entry name" value="MBOAT"/>
    <property type="match status" value="1"/>
</dbReference>
<name>A0A3E1YC39_9BACT</name>
<keyword evidence="3 9" id="KW-1003">Cell membrane</keyword>
<dbReference type="GO" id="GO:0042121">
    <property type="term" value="P:alginic acid biosynthetic process"/>
    <property type="evidence" value="ECO:0007669"/>
    <property type="project" value="InterPro"/>
</dbReference>
<evidence type="ECO:0000313" key="12">
    <source>
        <dbReference type="Proteomes" id="UP000260644"/>
    </source>
</evidence>
<dbReference type="OrthoDB" id="9805788at2"/>
<organism evidence="11 12">
    <name type="scientific">Chitinophaga silvatica</name>
    <dbReference type="NCBI Taxonomy" id="2282649"/>
    <lineage>
        <taxon>Bacteria</taxon>
        <taxon>Pseudomonadati</taxon>
        <taxon>Bacteroidota</taxon>
        <taxon>Chitinophagia</taxon>
        <taxon>Chitinophagales</taxon>
        <taxon>Chitinophagaceae</taxon>
        <taxon>Chitinophaga</taxon>
    </lineage>
</organism>
<feature type="transmembrane region" description="Helical" evidence="10">
    <location>
        <begin position="20"/>
        <end position="40"/>
    </location>
</feature>
<accession>A0A3E1YC39</accession>
<evidence type="ECO:0000256" key="8">
    <source>
        <dbReference type="ARBA" id="ARBA00023315"/>
    </source>
</evidence>
<evidence type="ECO:0000256" key="7">
    <source>
        <dbReference type="ARBA" id="ARBA00023136"/>
    </source>
</evidence>
<feature type="transmembrane region" description="Helical" evidence="10">
    <location>
        <begin position="379"/>
        <end position="400"/>
    </location>
</feature>
<feature type="transmembrane region" description="Helical" evidence="10">
    <location>
        <begin position="125"/>
        <end position="145"/>
    </location>
</feature>
<evidence type="ECO:0000256" key="4">
    <source>
        <dbReference type="ARBA" id="ARBA00022679"/>
    </source>
</evidence>
<evidence type="ECO:0000256" key="5">
    <source>
        <dbReference type="ARBA" id="ARBA00022692"/>
    </source>
</evidence>
<protein>
    <submittedName>
        <fullName evidence="11">MBOAT family protein</fullName>
    </submittedName>
</protein>
<feature type="transmembrane region" description="Helical" evidence="10">
    <location>
        <begin position="208"/>
        <end position="226"/>
    </location>
</feature>
<evidence type="ECO:0000256" key="3">
    <source>
        <dbReference type="ARBA" id="ARBA00022475"/>
    </source>
</evidence>
<feature type="transmembrane region" description="Helical" evidence="10">
    <location>
        <begin position="430"/>
        <end position="447"/>
    </location>
</feature>
<feature type="transmembrane region" description="Helical" evidence="10">
    <location>
        <begin position="165"/>
        <end position="187"/>
    </location>
</feature>
<dbReference type="AlphaFoldDB" id="A0A3E1YC39"/>
<evidence type="ECO:0000256" key="10">
    <source>
        <dbReference type="SAM" id="Phobius"/>
    </source>
</evidence>
<gene>
    <name evidence="11" type="ORF">DVR12_08015</name>
</gene>
<comment type="subcellular location">
    <subcellularLocation>
        <location evidence="1">Cell membrane</location>
        <topology evidence="1">Multi-pass membrane protein</topology>
    </subcellularLocation>
</comment>
<keyword evidence="4 9" id="KW-0808">Transferase</keyword>
<sequence>MFNVDKLLKELLYDPANPVLFNSGFFFYFFALFIMCYLLASNNKRARVVIYTVFSLYFFYKACDYYVGLVILSAIVDYNLSHWIHKTPNKSTKKTLLVTSIILNIGLLFYFKYTNFFIGIVNDFTAGHIPLLNLILPIGISFYTFENLSYTIDVYRDEIEPVNDFMDYLFFLSFFPKLMMGPIVRAADFIPQISKPYKLTSEDIGKGMYLIMAGLFKKMIISDFIYQNFVQYIFDDPSKHTGIECLLGVYGYALVIYCDFSGYSDMALGIARWTGFKIPPNFDSPYQSSSITEFWRRWHISLSSWLRDYLYIPLGGNRKGKVRQYINLALTMLIGGFWHGASWNFIFWGALHGGALALDKVRIDFLKKKKVVFQGWKANLFKIIGILVTFHFVCFCWIFFKASTFGDAWALIHQIVYDFQPEIALSLYDGYTAVFWVMLMGFVLHFLPSKAEISMETVLGRMPVAGNIAVLVIFVWVLVQVKTTVPMMPIYFQF</sequence>
<evidence type="ECO:0000256" key="2">
    <source>
        <dbReference type="ARBA" id="ARBA00010323"/>
    </source>
</evidence>
<feature type="transmembrane region" description="Helical" evidence="10">
    <location>
        <begin position="49"/>
        <end position="76"/>
    </location>
</feature>
<dbReference type="GO" id="GO:0016746">
    <property type="term" value="F:acyltransferase activity"/>
    <property type="evidence" value="ECO:0007669"/>
    <property type="project" value="UniProtKB-KW"/>
</dbReference>
<feature type="transmembrane region" description="Helical" evidence="10">
    <location>
        <begin position="459"/>
        <end position="479"/>
    </location>
</feature>
<dbReference type="PIRSF" id="PIRSF016636">
    <property type="entry name" value="AlgI_DltB"/>
    <property type="match status" value="1"/>
</dbReference>
<feature type="transmembrane region" description="Helical" evidence="10">
    <location>
        <begin position="96"/>
        <end position="113"/>
    </location>
</feature>
<dbReference type="RefSeq" id="WP_116975153.1">
    <property type="nucleotide sequence ID" value="NZ_QPMM01000003.1"/>
</dbReference>
<dbReference type="InterPro" id="IPR028362">
    <property type="entry name" value="AlgI"/>
</dbReference>
<dbReference type="PANTHER" id="PTHR13285:SF23">
    <property type="entry name" value="TEICHOIC ACID D-ALANYLTRANSFERASE"/>
    <property type="match status" value="1"/>
</dbReference>
<keyword evidence="6 10" id="KW-1133">Transmembrane helix</keyword>
<keyword evidence="7 9" id="KW-0472">Membrane</keyword>
<dbReference type="InterPro" id="IPR024194">
    <property type="entry name" value="Ac/AlaTfrase_AlgI/DltB"/>
</dbReference>
<evidence type="ECO:0000256" key="6">
    <source>
        <dbReference type="ARBA" id="ARBA00022989"/>
    </source>
</evidence>
<keyword evidence="8 9" id="KW-0012">Acyltransferase</keyword>
<keyword evidence="5 10" id="KW-0812">Transmembrane</keyword>
<dbReference type="InterPro" id="IPR051085">
    <property type="entry name" value="MB_O-acyltransferase"/>
</dbReference>
<dbReference type="GO" id="GO:0005886">
    <property type="term" value="C:plasma membrane"/>
    <property type="evidence" value="ECO:0007669"/>
    <property type="project" value="UniProtKB-SubCell"/>
</dbReference>
<keyword evidence="12" id="KW-1185">Reference proteome</keyword>
<comment type="similarity">
    <text evidence="2 9">Belongs to the membrane-bound acyltransferase family.</text>
</comment>
<dbReference type="InterPro" id="IPR004299">
    <property type="entry name" value="MBOAT_fam"/>
</dbReference>
<evidence type="ECO:0000313" key="11">
    <source>
        <dbReference type="EMBL" id="RFS23828.1"/>
    </source>
</evidence>